<keyword evidence="3 5" id="KW-0238">DNA-binding</keyword>
<sequence>MSVAKPAVHTLPILRRSKVSATPGTGFIPVDHQVRGQHVKYWREVAPDKESKWSTFPQFPLVLNGDGSPWAPACLWLLDRARARPLHLSSLSSVAQGLRDYLGFLEDMGLEWDDFSSVDKYLRPTYLYKTRLQDLINRGEAKASTASRKMSAVIGMYRFLIHDMKMGFVPKNPPWVDKEIGLRYRDDKGFSQVHIVASTDIAIHVPKRDDPWDATIDDGGKLRPLLSEEQRALVAALKKLGNRDHELMHYLALFTGAREQTVLTLRWGHFQTPPSSITQWPLKLLCGPGTGIDTKNDVPNVYLVIPEFLYEWLHQYACSERLRSRRDKSKLGQHPMNYLFLSNQGGPYYESKDDRNAMRGADEVLRRSSPTGQNLRSFIKDRVIPEVRKTIPGFKYRFHDLRATFGVNWVVHSVGKEGAKQKYMWAREQLRRLMWHKHPTTTDRYLEYHEHMHQLEKAKADWDRVLQALVQSAT</sequence>
<keyword evidence="2" id="KW-0229">DNA integration</keyword>
<evidence type="ECO:0000313" key="7">
    <source>
        <dbReference type="EMBL" id="MBH9553108.1"/>
    </source>
</evidence>
<dbReference type="GO" id="GO:0003677">
    <property type="term" value="F:DNA binding"/>
    <property type="evidence" value="ECO:0007669"/>
    <property type="project" value="UniProtKB-UniRule"/>
</dbReference>
<dbReference type="InterPro" id="IPR011010">
    <property type="entry name" value="DNA_brk_join_enz"/>
</dbReference>
<protein>
    <submittedName>
        <fullName evidence="7">Site-specific integrase</fullName>
    </submittedName>
</protein>
<accession>A0A931IYV2</accession>
<dbReference type="Proteomes" id="UP000620139">
    <property type="component" value="Unassembled WGS sequence"/>
</dbReference>
<keyword evidence="4" id="KW-0233">DNA recombination</keyword>
<gene>
    <name evidence="7" type="ORF">I7X43_09615</name>
</gene>
<name>A0A931IYV2_9BURK</name>
<dbReference type="InterPro" id="IPR013762">
    <property type="entry name" value="Integrase-like_cat_sf"/>
</dbReference>
<feature type="domain" description="Core-binding (CB)" evidence="6">
    <location>
        <begin position="76"/>
        <end position="161"/>
    </location>
</feature>
<keyword evidence="8" id="KW-1185">Reference proteome</keyword>
<dbReference type="PANTHER" id="PTHR30349">
    <property type="entry name" value="PHAGE INTEGRASE-RELATED"/>
    <property type="match status" value="1"/>
</dbReference>
<dbReference type="EMBL" id="JAEDAL010000004">
    <property type="protein sequence ID" value="MBH9553108.1"/>
    <property type="molecule type" value="Genomic_DNA"/>
</dbReference>
<dbReference type="PROSITE" id="PS51900">
    <property type="entry name" value="CB"/>
    <property type="match status" value="1"/>
</dbReference>
<evidence type="ECO:0000256" key="3">
    <source>
        <dbReference type="ARBA" id="ARBA00023125"/>
    </source>
</evidence>
<evidence type="ECO:0000259" key="6">
    <source>
        <dbReference type="PROSITE" id="PS51900"/>
    </source>
</evidence>
<evidence type="ECO:0000256" key="4">
    <source>
        <dbReference type="ARBA" id="ARBA00023172"/>
    </source>
</evidence>
<evidence type="ECO:0000256" key="5">
    <source>
        <dbReference type="PROSITE-ProRule" id="PRU01248"/>
    </source>
</evidence>
<evidence type="ECO:0000256" key="2">
    <source>
        <dbReference type="ARBA" id="ARBA00022908"/>
    </source>
</evidence>
<dbReference type="InterPro" id="IPR050090">
    <property type="entry name" value="Tyrosine_recombinase_XerCD"/>
</dbReference>
<reference evidence="7" key="1">
    <citation type="submission" date="2020-12" db="EMBL/GenBank/DDBJ databases">
        <title>The genome sequence of Inhella sp. 4Y17.</title>
        <authorList>
            <person name="Liu Y."/>
        </authorList>
    </citation>
    <scope>NUCLEOTIDE SEQUENCE</scope>
    <source>
        <strain evidence="7">4Y10</strain>
    </source>
</reference>
<dbReference type="InterPro" id="IPR044068">
    <property type="entry name" value="CB"/>
</dbReference>
<dbReference type="PANTHER" id="PTHR30349:SF41">
    <property type="entry name" value="INTEGRASE_RECOMBINASE PROTEIN MJ0367-RELATED"/>
    <property type="match status" value="1"/>
</dbReference>
<evidence type="ECO:0000256" key="1">
    <source>
        <dbReference type="ARBA" id="ARBA00008857"/>
    </source>
</evidence>
<comment type="caution">
    <text evidence="7">The sequence shown here is derived from an EMBL/GenBank/DDBJ whole genome shotgun (WGS) entry which is preliminary data.</text>
</comment>
<dbReference type="GO" id="GO:0015074">
    <property type="term" value="P:DNA integration"/>
    <property type="evidence" value="ECO:0007669"/>
    <property type="project" value="UniProtKB-KW"/>
</dbReference>
<comment type="similarity">
    <text evidence="1">Belongs to the 'phage' integrase family.</text>
</comment>
<dbReference type="AlphaFoldDB" id="A0A931IYV2"/>
<organism evidence="7 8">
    <name type="scientific">Inhella gelatinilytica</name>
    <dbReference type="NCBI Taxonomy" id="2795030"/>
    <lineage>
        <taxon>Bacteria</taxon>
        <taxon>Pseudomonadati</taxon>
        <taxon>Pseudomonadota</taxon>
        <taxon>Betaproteobacteria</taxon>
        <taxon>Burkholderiales</taxon>
        <taxon>Sphaerotilaceae</taxon>
        <taxon>Inhella</taxon>
    </lineage>
</organism>
<evidence type="ECO:0000313" key="8">
    <source>
        <dbReference type="Proteomes" id="UP000620139"/>
    </source>
</evidence>
<dbReference type="Gene3D" id="1.10.443.10">
    <property type="entry name" value="Intergrase catalytic core"/>
    <property type="match status" value="1"/>
</dbReference>
<dbReference type="GO" id="GO:0006310">
    <property type="term" value="P:DNA recombination"/>
    <property type="evidence" value="ECO:0007669"/>
    <property type="project" value="UniProtKB-KW"/>
</dbReference>
<dbReference type="SUPFAM" id="SSF56349">
    <property type="entry name" value="DNA breaking-rejoining enzymes"/>
    <property type="match status" value="1"/>
</dbReference>
<proteinExistence type="inferred from homology"/>